<keyword evidence="1" id="KW-0472">Membrane</keyword>
<evidence type="ECO:0000313" key="2">
    <source>
        <dbReference type="EMBL" id="AFU63151.1"/>
    </source>
</evidence>
<evidence type="ECO:0000256" key="1">
    <source>
        <dbReference type="SAM" id="Phobius"/>
    </source>
</evidence>
<keyword evidence="1" id="KW-1133">Transmembrane helix</keyword>
<gene>
    <name evidence="2" type="ORF">8014-B2_0084</name>
</gene>
<name>K4HZU1_9CAUD</name>
<feature type="transmembrane region" description="Helical" evidence="1">
    <location>
        <begin position="38"/>
        <end position="60"/>
    </location>
</feature>
<sequence length="66" mass="7098">MKTFVSAITFLLVALFMIIFYGLVASVLGVLWGFNVTALLAVKCGITAYILSIVLPMIMVPASSQE</sequence>
<protein>
    <submittedName>
        <fullName evidence="2">Uncharacterized protein</fullName>
    </submittedName>
</protein>
<keyword evidence="3" id="KW-1185">Reference proteome</keyword>
<dbReference type="Proteomes" id="UP000008061">
    <property type="component" value="Segment"/>
</dbReference>
<dbReference type="EMBL" id="JX486088">
    <property type="protein sequence ID" value="AFU63151.1"/>
    <property type="molecule type" value="Genomic_DNA"/>
</dbReference>
<feature type="transmembrane region" description="Helical" evidence="1">
    <location>
        <begin position="7"/>
        <end position="32"/>
    </location>
</feature>
<proteinExistence type="predicted"/>
<reference evidence="2 3" key="1">
    <citation type="journal article" date="2012" name="Appl. Environ. Microbiol.">
        <title>Characterization of Two Virulent Phages of Lactobacillus plantarum.</title>
        <authorList>
            <person name="Briggiler Marco M."/>
            <person name="Garneau J.E."/>
            <person name="Tremblay D."/>
            <person name="Quiberoni A."/>
            <person name="Moineau S."/>
        </authorList>
    </citation>
    <scope>NUCLEOTIDE SEQUENCE [LARGE SCALE GENOMIC DNA]</scope>
</reference>
<keyword evidence="1" id="KW-0812">Transmembrane</keyword>
<evidence type="ECO:0000313" key="3">
    <source>
        <dbReference type="Proteomes" id="UP000008061"/>
    </source>
</evidence>
<accession>K4HZU1</accession>
<organism evidence="2 3">
    <name type="scientific">Lactobacillus phage ATCC 8014-B2</name>
    <dbReference type="NCBI Taxonomy" id="1225795"/>
    <lineage>
        <taxon>Viruses</taxon>
        <taxon>Duplodnaviria</taxon>
        <taxon>Heunggongvirae</taxon>
        <taxon>Uroviricota</taxon>
        <taxon>Caudoviricetes</taxon>
        <taxon>Tybeckvirinae</taxon>
        <taxon>Douglaswolinvirus</taxon>
        <taxon>Douglaswolinvirus B2</taxon>
    </lineage>
</organism>